<accession>A0A160P165</accession>
<dbReference type="Proteomes" id="UP000217676">
    <property type="component" value="Chromosome"/>
</dbReference>
<keyword evidence="4" id="KW-1185">Reference proteome</keyword>
<name>A0A160P165_STRLU</name>
<feature type="region of interest" description="Disordered" evidence="1">
    <location>
        <begin position="74"/>
        <end position="130"/>
    </location>
</feature>
<feature type="compositionally biased region" description="Pro residues" evidence="1">
    <location>
        <begin position="90"/>
        <end position="124"/>
    </location>
</feature>
<sequence>MGNEGIENDRLVFDYLSRVGDVAQQRQVTAAERRELVSGLRDEIERRREVKGEAVPRILRALGEPDAVVGRVAPARGSVTGPGSAEPEPDAAPPVELPRPRASEPPPGASAPSSSPPASVPPPRAAERAGGGWWREDAMFGARDTGEVPGFVGGIEIADVLKPPPSEDEAEEDGREAPEVPEAAEGQEVPEETEVEAPERRRAWRGFAPGNLLLLFAAALLLVGAALGSLIPLAAGWVLAYLSRERKAAALVVPGVVVTAGLVWLWGRAMGRWGEPLAQGAADARDAGLSTAIGDSWPWILRAAAIASGLFLLWRARRRG</sequence>
<organism evidence="3 4">
    <name type="scientific">Streptomyces laurentii</name>
    <dbReference type="NCBI Taxonomy" id="39478"/>
    <lineage>
        <taxon>Bacteria</taxon>
        <taxon>Bacillati</taxon>
        <taxon>Actinomycetota</taxon>
        <taxon>Actinomycetes</taxon>
        <taxon>Kitasatosporales</taxon>
        <taxon>Streptomycetaceae</taxon>
        <taxon>Streptomyces</taxon>
    </lineage>
</organism>
<reference evidence="3 4" key="1">
    <citation type="journal article" date="2016" name="Genome Announc.">
        <title>Complete Genome Sequence of Thiostrepton-Producing Streptomyces laurentii ATCC 31255.</title>
        <authorList>
            <person name="Doi K."/>
            <person name="Fujino Y."/>
            <person name="Nagayoshi Y."/>
            <person name="Ohshima T."/>
            <person name="Ogata S."/>
        </authorList>
    </citation>
    <scope>NUCLEOTIDE SEQUENCE [LARGE SCALE GENOMIC DNA]</scope>
    <source>
        <strain evidence="3 4">ATCC 31255</strain>
    </source>
</reference>
<keyword evidence="2" id="KW-0812">Transmembrane</keyword>
<evidence type="ECO:0000313" key="4">
    <source>
        <dbReference type="Proteomes" id="UP000217676"/>
    </source>
</evidence>
<feature type="transmembrane region" description="Helical" evidence="2">
    <location>
        <begin position="212"/>
        <end position="241"/>
    </location>
</feature>
<proteinExistence type="predicted"/>
<protein>
    <submittedName>
        <fullName evidence="3">Uncharacterized protein</fullName>
    </submittedName>
</protein>
<dbReference type="AlphaFoldDB" id="A0A160P165"/>
<dbReference type="KEGG" id="slau:SLA_4249"/>
<feature type="region of interest" description="Disordered" evidence="1">
    <location>
        <begin position="159"/>
        <end position="200"/>
    </location>
</feature>
<evidence type="ECO:0000256" key="1">
    <source>
        <dbReference type="SAM" id="MobiDB-lite"/>
    </source>
</evidence>
<feature type="transmembrane region" description="Helical" evidence="2">
    <location>
        <begin position="248"/>
        <end position="267"/>
    </location>
</feature>
<gene>
    <name evidence="3" type="ORF">SLA_4249</name>
</gene>
<feature type="transmembrane region" description="Helical" evidence="2">
    <location>
        <begin position="296"/>
        <end position="314"/>
    </location>
</feature>
<evidence type="ECO:0000256" key="2">
    <source>
        <dbReference type="SAM" id="Phobius"/>
    </source>
</evidence>
<keyword evidence="2" id="KW-0472">Membrane</keyword>
<dbReference type="EMBL" id="AP017424">
    <property type="protein sequence ID" value="BAU85137.1"/>
    <property type="molecule type" value="Genomic_DNA"/>
</dbReference>
<evidence type="ECO:0000313" key="3">
    <source>
        <dbReference type="EMBL" id="BAU85137.1"/>
    </source>
</evidence>
<keyword evidence="2" id="KW-1133">Transmembrane helix</keyword>